<feature type="transmembrane region" description="Helical" evidence="1">
    <location>
        <begin position="60"/>
        <end position="80"/>
    </location>
</feature>
<feature type="transmembrane region" description="Helical" evidence="1">
    <location>
        <begin position="279"/>
        <end position="299"/>
    </location>
</feature>
<dbReference type="InterPro" id="IPR052966">
    <property type="entry name" value="Beta-lactamase_Reg"/>
</dbReference>
<dbReference type="EMBL" id="AFOC01000002">
    <property type="protein sequence ID" value="EGV52805.1"/>
    <property type="molecule type" value="Genomic_DNA"/>
</dbReference>
<dbReference type="GO" id="GO:0046677">
    <property type="term" value="P:response to antibiotic"/>
    <property type="evidence" value="ECO:0007669"/>
    <property type="project" value="TreeGrafter"/>
</dbReference>
<keyword evidence="1" id="KW-1133">Transmembrane helix</keyword>
<dbReference type="PANTHER" id="PTHR38684">
    <property type="entry name" value="PROTEIN AMPE"/>
    <property type="match status" value="1"/>
</dbReference>
<dbReference type="UniPathway" id="UPA00148"/>
<protein>
    <submittedName>
        <fullName evidence="2">Cobalamin biosynthesis protein</fullName>
    </submittedName>
</protein>
<evidence type="ECO:0000313" key="2">
    <source>
        <dbReference type="EMBL" id="EGV52805.1"/>
    </source>
</evidence>
<dbReference type="Proteomes" id="UP000004491">
    <property type="component" value="Unassembled WGS sequence"/>
</dbReference>
<reference evidence="2" key="1">
    <citation type="journal article" date="2011" name="ISME J.">
        <title>The endosymbionts of the deep-sea tubeworms Riftia pachyptila and Tevnia jerichonana share an identical physiology as revealed by proteogenomic analyses.</title>
        <authorList>
            <person name="Gardebrecht A."/>
            <person name="Markert S."/>
            <person name="Felbeck H."/>
            <person name="Thuermer A."/>
            <person name="Albrecht D."/>
            <person name="Wollherr A."/>
            <person name="Kabisch J."/>
            <person name="Lehmann R."/>
            <person name="Daniel R."/>
            <person name="Liesegang H."/>
            <person name="Hecker M."/>
            <person name="Sievert S.M."/>
            <person name="Schweder T."/>
        </authorList>
    </citation>
    <scope>NUCLEOTIDE SEQUENCE [LARGE SCALE GENOMIC DNA]</scope>
</reference>
<dbReference type="PANTHER" id="PTHR38684:SF1">
    <property type="entry name" value="PROTEIN AMPE"/>
    <property type="match status" value="1"/>
</dbReference>
<dbReference type="GO" id="GO:0009236">
    <property type="term" value="P:cobalamin biosynthetic process"/>
    <property type="evidence" value="ECO:0007669"/>
    <property type="project" value="UniProtKB-UniPathway"/>
</dbReference>
<dbReference type="AlphaFoldDB" id="G2D992"/>
<evidence type="ECO:0000256" key="1">
    <source>
        <dbReference type="SAM" id="Phobius"/>
    </source>
</evidence>
<keyword evidence="3" id="KW-1185">Reference proteome</keyword>
<comment type="caution">
    <text evidence="2">The sequence shown here is derived from an EMBL/GenBank/DDBJ whole genome shotgun (WGS) entry which is preliminary data.</text>
</comment>
<name>G2D992_9GAMM</name>
<proteinExistence type="predicted"/>
<feature type="transmembrane region" description="Helical" evidence="1">
    <location>
        <begin position="12"/>
        <end position="29"/>
    </location>
</feature>
<dbReference type="InterPro" id="IPR031347">
    <property type="entry name" value="AmpE"/>
</dbReference>
<dbReference type="Pfam" id="PF17113">
    <property type="entry name" value="AmpE"/>
    <property type="match status" value="1"/>
</dbReference>
<keyword evidence="1" id="KW-0812">Transmembrane</keyword>
<feature type="transmembrane region" description="Helical" evidence="1">
    <location>
        <begin position="161"/>
        <end position="182"/>
    </location>
</feature>
<keyword evidence="1" id="KW-0472">Membrane</keyword>
<dbReference type="GO" id="GO:0048472">
    <property type="term" value="F:threonine-phosphate decarboxylase activity"/>
    <property type="evidence" value="ECO:0007669"/>
    <property type="project" value="InterPro"/>
</dbReference>
<sequence length="300" mass="33093">MKVGTPLGTLPTMSLLIIISCLIAERFLLQQQELRDPHWFARYSSWYQEQELSSKLTQGFGGVIGLLLPPLLLVALLQALLDGMLFDLPSLLFAGALLLFCFGPQDLDQQASRFVEARERGNEDQARVIARQLIGDEPPTQEPAYSQAVTEGILSQANSRLFAVIFWFLLLGPLGAILYRVASLLPSSRLADESLDFYHASRDLLGLLDWLPVRITAFSYAIAGSFEDALFAWRNYSENSSGGLLVATGSGALRMNNVLEQAEVSSNDGLYLVEAAMSLVWRALISWILLLALLTLAGWI</sequence>
<organism evidence="2 3">
    <name type="scientific">endosymbiont of Riftia pachyptila</name>
    <name type="common">vent Ph05</name>
    <dbReference type="NCBI Taxonomy" id="1048808"/>
    <lineage>
        <taxon>Bacteria</taxon>
        <taxon>Pseudomonadati</taxon>
        <taxon>Pseudomonadota</taxon>
        <taxon>Gammaproteobacteria</taxon>
        <taxon>sulfur-oxidizing symbionts</taxon>
    </lineage>
</organism>
<gene>
    <name evidence="2" type="ORF">Rifp1Sym_ab00310</name>
</gene>
<dbReference type="PROSITE" id="PS51257">
    <property type="entry name" value="PROKAR_LIPOPROTEIN"/>
    <property type="match status" value="1"/>
</dbReference>
<dbReference type="GO" id="GO:0005886">
    <property type="term" value="C:plasma membrane"/>
    <property type="evidence" value="ECO:0007669"/>
    <property type="project" value="TreeGrafter"/>
</dbReference>
<accession>G2D992</accession>
<feature type="transmembrane region" description="Helical" evidence="1">
    <location>
        <begin position="86"/>
        <end position="103"/>
    </location>
</feature>
<evidence type="ECO:0000313" key="3">
    <source>
        <dbReference type="Proteomes" id="UP000004491"/>
    </source>
</evidence>